<sequence>MTTAKYSTIAAWSLAIARALSASNIDANTLFKRAGLSLPQLEAEPDSRVAIDKMTLLWQAAEQESGSAAFGLTVGQYAYPINFRALGALMLSSDTLAQAFETLPDYAALVSNSAVISLQRTPQLLGFTIIPLNGVEISDLAIDAFFASLMLHGKQMIGHSDFVRKVDLLRAIPKSQQAWSDMFGCPVTMAADSNCMWMDRTMLEQTVISRNRHLAQHNEQVVRQYLNNMQALSWQEKTSQGIHALLVNGEPTALRIAQMYNISERSLSRYLKLEGTGFRALLKLKRQELARHYLLNTQMSVSALSDTLGYSSVSNFSRSFSQWSGVSPANYRLLSKDNFKVTS</sequence>
<dbReference type="PANTHER" id="PTHR47894:SF1">
    <property type="entry name" value="HTH-TYPE TRANSCRIPTIONAL REGULATOR VQSM"/>
    <property type="match status" value="1"/>
</dbReference>
<reference evidence="6 7" key="1">
    <citation type="journal article" date="2008" name="PLoS ONE">
        <title>Environmental adaptation: genomic analysis of the piezotolerant and psychrotolerant deep-sea iron reducing bacterium Shewanella piezotolerans WP3.</title>
        <authorList>
            <person name="Wang F."/>
            <person name="Wang J."/>
            <person name="Jian H."/>
            <person name="Zhang B."/>
            <person name="Li S."/>
            <person name="Wang F."/>
            <person name="Zeng X."/>
            <person name="Gao L."/>
            <person name="Bartlett D.H."/>
            <person name="Yu J."/>
            <person name="Hu S."/>
            <person name="Xiao X."/>
        </authorList>
    </citation>
    <scope>NUCLEOTIDE SEQUENCE [LARGE SCALE GENOMIC DNA]</scope>
    <source>
        <strain evidence="7">WP3 / JCM 13877</strain>
    </source>
</reference>
<name>B8CT51_SHEPW</name>
<feature type="domain" description="HTH araC/xylS-type" evidence="5">
    <location>
        <begin position="236"/>
        <end position="334"/>
    </location>
</feature>
<protein>
    <submittedName>
        <fullName evidence="6">Transcriptional regulator, AraC family</fullName>
    </submittedName>
</protein>
<evidence type="ECO:0000256" key="2">
    <source>
        <dbReference type="ARBA" id="ARBA00023125"/>
    </source>
</evidence>
<dbReference type="HOGENOM" id="CLU_047522_1_1_6"/>
<evidence type="ECO:0000256" key="4">
    <source>
        <dbReference type="SAM" id="SignalP"/>
    </source>
</evidence>
<dbReference type="EMBL" id="CP000472">
    <property type="protein sequence ID" value="ACJ30827.1"/>
    <property type="molecule type" value="Genomic_DNA"/>
</dbReference>
<dbReference type="KEGG" id="swp:swp_4166"/>
<gene>
    <name evidence="6" type="ordered locus">swp_4166</name>
</gene>
<dbReference type="GO" id="GO:0003700">
    <property type="term" value="F:DNA-binding transcription factor activity"/>
    <property type="evidence" value="ECO:0007669"/>
    <property type="project" value="InterPro"/>
</dbReference>
<keyword evidence="2" id="KW-0238">DNA-binding</keyword>
<dbReference type="SUPFAM" id="SSF46689">
    <property type="entry name" value="Homeodomain-like"/>
    <property type="match status" value="1"/>
</dbReference>
<dbReference type="Proteomes" id="UP000000753">
    <property type="component" value="Chromosome"/>
</dbReference>
<feature type="signal peptide" evidence="4">
    <location>
        <begin position="1"/>
        <end position="22"/>
    </location>
</feature>
<dbReference type="SMART" id="SM00342">
    <property type="entry name" value="HTH_ARAC"/>
    <property type="match status" value="1"/>
</dbReference>
<proteinExistence type="predicted"/>
<evidence type="ECO:0000313" key="6">
    <source>
        <dbReference type="EMBL" id="ACJ30827.1"/>
    </source>
</evidence>
<evidence type="ECO:0000259" key="5">
    <source>
        <dbReference type="PROSITE" id="PS01124"/>
    </source>
</evidence>
<evidence type="ECO:0000313" key="7">
    <source>
        <dbReference type="Proteomes" id="UP000000753"/>
    </source>
</evidence>
<feature type="chain" id="PRO_5002870377" evidence="4">
    <location>
        <begin position="23"/>
        <end position="343"/>
    </location>
</feature>
<dbReference type="PANTHER" id="PTHR47894">
    <property type="entry name" value="HTH-TYPE TRANSCRIPTIONAL REGULATOR GADX"/>
    <property type="match status" value="1"/>
</dbReference>
<dbReference type="GO" id="GO:0000976">
    <property type="term" value="F:transcription cis-regulatory region binding"/>
    <property type="evidence" value="ECO:0007669"/>
    <property type="project" value="TreeGrafter"/>
</dbReference>
<dbReference type="RefSeq" id="WP_020914167.1">
    <property type="nucleotide sequence ID" value="NC_011566.1"/>
</dbReference>
<dbReference type="OrthoDB" id="5582699at2"/>
<dbReference type="Gene3D" id="1.10.10.60">
    <property type="entry name" value="Homeodomain-like"/>
    <property type="match status" value="1"/>
</dbReference>
<dbReference type="STRING" id="225849.swp_4166"/>
<organism evidence="6 7">
    <name type="scientific">Shewanella piezotolerans (strain WP3 / JCM 13877)</name>
    <dbReference type="NCBI Taxonomy" id="225849"/>
    <lineage>
        <taxon>Bacteria</taxon>
        <taxon>Pseudomonadati</taxon>
        <taxon>Pseudomonadota</taxon>
        <taxon>Gammaproteobacteria</taxon>
        <taxon>Alteromonadales</taxon>
        <taxon>Shewanellaceae</taxon>
        <taxon>Shewanella</taxon>
    </lineage>
</organism>
<accession>B8CT51</accession>
<dbReference type="eggNOG" id="COG2207">
    <property type="taxonomic scope" value="Bacteria"/>
</dbReference>
<keyword evidence="1" id="KW-0805">Transcription regulation</keyword>
<dbReference type="Pfam" id="PF12625">
    <property type="entry name" value="Arabinose_bd"/>
    <property type="match status" value="1"/>
</dbReference>
<evidence type="ECO:0000256" key="3">
    <source>
        <dbReference type="ARBA" id="ARBA00023163"/>
    </source>
</evidence>
<keyword evidence="7" id="KW-1185">Reference proteome</keyword>
<dbReference type="Pfam" id="PF12833">
    <property type="entry name" value="HTH_18"/>
    <property type="match status" value="1"/>
</dbReference>
<dbReference type="PROSITE" id="PS01124">
    <property type="entry name" value="HTH_ARAC_FAMILY_2"/>
    <property type="match status" value="1"/>
</dbReference>
<dbReference type="GO" id="GO:0005829">
    <property type="term" value="C:cytosol"/>
    <property type="evidence" value="ECO:0007669"/>
    <property type="project" value="TreeGrafter"/>
</dbReference>
<dbReference type="AlphaFoldDB" id="B8CT51"/>
<keyword evidence="4" id="KW-0732">Signal</keyword>
<dbReference type="InterPro" id="IPR032687">
    <property type="entry name" value="AraC-type_N"/>
</dbReference>
<keyword evidence="3" id="KW-0804">Transcription</keyword>
<evidence type="ECO:0000256" key="1">
    <source>
        <dbReference type="ARBA" id="ARBA00023015"/>
    </source>
</evidence>
<dbReference type="InterPro" id="IPR018060">
    <property type="entry name" value="HTH_AraC"/>
</dbReference>
<dbReference type="InterPro" id="IPR009057">
    <property type="entry name" value="Homeodomain-like_sf"/>
</dbReference>